<organism evidence="2 3">
    <name type="scientific">Polyangium sorediatum</name>
    <dbReference type="NCBI Taxonomy" id="889274"/>
    <lineage>
        <taxon>Bacteria</taxon>
        <taxon>Pseudomonadati</taxon>
        <taxon>Myxococcota</taxon>
        <taxon>Polyangia</taxon>
        <taxon>Polyangiales</taxon>
        <taxon>Polyangiaceae</taxon>
        <taxon>Polyangium</taxon>
    </lineage>
</organism>
<reference evidence="2 3" key="1">
    <citation type="submission" date="2023-04" db="EMBL/GenBank/DDBJ databases">
        <title>The genome sequence of Polyangium sorediatum DSM14670.</title>
        <authorList>
            <person name="Zhang X."/>
        </authorList>
    </citation>
    <scope>NUCLEOTIDE SEQUENCE [LARGE SCALE GENOMIC DNA]</scope>
    <source>
        <strain evidence="2 3">DSM 14670</strain>
    </source>
</reference>
<accession>A0ABT6NMY8</accession>
<proteinExistence type="predicted"/>
<evidence type="ECO:0000313" key="2">
    <source>
        <dbReference type="EMBL" id="MDI1429690.1"/>
    </source>
</evidence>
<keyword evidence="1" id="KW-0472">Membrane</keyword>
<feature type="transmembrane region" description="Helical" evidence="1">
    <location>
        <begin position="23"/>
        <end position="42"/>
    </location>
</feature>
<dbReference type="Proteomes" id="UP001160301">
    <property type="component" value="Unassembled WGS sequence"/>
</dbReference>
<evidence type="ECO:0000313" key="3">
    <source>
        <dbReference type="Proteomes" id="UP001160301"/>
    </source>
</evidence>
<dbReference type="EMBL" id="JARZHI010000005">
    <property type="protein sequence ID" value="MDI1429690.1"/>
    <property type="molecule type" value="Genomic_DNA"/>
</dbReference>
<keyword evidence="1" id="KW-0812">Transmembrane</keyword>
<protein>
    <submittedName>
        <fullName evidence="2">Uncharacterized protein</fullName>
    </submittedName>
</protein>
<evidence type="ECO:0000256" key="1">
    <source>
        <dbReference type="SAM" id="Phobius"/>
    </source>
</evidence>
<dbReference type="RefSeq" id="WP_136972547.1">
    <property type="nucleotide sequence ID" value="NZ_JARZHI010000005.1"/>
</dbReference>
<gene>
    <name evidence="2" type="ORF">QHF89_09290</name>
</gene>
<name>A0ABT6NMY8_9BACT</name>
<sequence length="76" mass="7991">MFGAPLFCLASFLMGRKTPARNALAFAATSFAVYAIIDVAVLVASSDILSYIGIVALSLGTKFFGALLGARFAQQR</sequence>
<keyword evidence="3" id="KW-1185">Reference proteome</keyword>
<feature type="transmembrane region" description="Helical" evidence="1">
    <location>
        <begin position="48"/>
        <end position="70"/>
    </location>
</feature>
<keyword evidence="1" id="KW-1133">Transmembrane helix</keyword>
<comment type="caution">
    <text evidence="2">The sequence shown here is derived from an EMBL/GenBank/DDBJ whole genome shotgun (WGS) entry which is preliminary data.</text>
</comment>